<sequence length="193" mass="22952">MEIMVVAYFVIIIIFAIYLSSLYLRDKNSYMKIACQRLFTTIQCMENEIVDLDIEIEKIYIGYSNNVQSVKRVYPNVMTWLDDIIYRVNADFRYARKLKPYIKEIKSARNKLLEKYPYFECEKEQQEMLGDLKKLEKIDEKLRESFVVENLITRIQKEFLRLNLETKKNSKINVISIFVSIISIAMTIVSVIN</sequence>
<reference evidence="2 3" key="1">
    <citation type="journal article" date="2021" name="ISME Commun">
        <title>Automated analysis of genomic sequences facilitates high-throughput and comprehensive description of bacteria.</title>
        <authorList>
            <person name="Hitch T.C.A."/>
        </authorList>
    </citation>
    <scope>NUCLEOTIDE SEQUENCE [LARGE SCALE GENOMIC DNA]</scope>
    <source>
        <strain evidence="2 3">Sanger_18</strain>
    </source>
</reference>
<comment type="caution">
    <text evidence="2">The sequence shown here is derived from an EMBL/GenBank/DDBJ whole genome shotgun (WGS) entry which is preliminary data.</text>
</comment>
<keyword evidence="3" id="KW-1185">Reference proteome</keyword>
<evidence type="ECO:0000313" key="2">
    <source>
        <dbReference type="EMBL" id="MCU6743053.1"/>
    </source>
</evidence>
<feature type="transmembrane region" description="Helical" evidence="1">
    <location>
        <begin position="6"/>
        <end position="24"/>
    </location>
</feature>
<keyword evidence="1" id="KW-1133">Transmembrane helix</keyword>
<proteinExistence type="predicted"/>
<keyword evidence="1" id="KW-0472">Membrane</keyword>
<accession>A0ABT2SYI1</accession>
<keyword evidence="1" id="KW-0812">Transmembrane</keyword>
<dbReference type="RefSeq" id="WP_262572417.1">
    <property type="nucleotide sequence ID" value="NZ_JAOQKJ010000001.1"/>
</dbReference>
<evidence type="ECO:0000313" key="3">
    <source>
        <dbReference type="Proteomes" id="UP001652432"/>
    </source>
</evidence>
<dbReference type="EMBL" id="JAOQKJ010000001">
    <property type="protein sequence ID" value="MCU6743053.1"/>
    <property type="molecule type" value="Genomic_DNA"/>
</dbReference>
<gene>
    <name evidence="2" type="ORF">OCV77_00795</name>
</gene>
<feature type="transmembrane region" description="Helical" evidence="1">
    <location>
        <begin position="172"/>
        <end position="192"/>
    </location>
</feature>
<name>A0ABT2SYI1_9FIRM</name>
<protein>
    <submittedName>
        <fullName evidence="2">Uncharacterized protein</fullName>
    </submittedName>
</protein>
<dbReference type="Proteomes" id="UP001652432">
    <property type="component" value="Unassembled WGS sequence"/>
</dbReference>
<organism evidence="2 3">
    <name type="scientific">Suilimivivens aceti</name>
    <dbReference type="NCBI Taxonomy" id="2981774"/>
    <lineage>
        <taxon>Bacteria</taxon>
        <taxon>Bacillati</taxon>
        <taxon>Bacillota</taxon>
        <taxon>Clostridia</taxon>
        <taxon>Lachnospirales</taxon>
        <taxon>Lachnospiraceae</taxon>
        <taxon>Suilimivivens</taxon>
    </lineage>
</organism>
<evidence type="ECO:0000256" key="1">
    <source>
        <dbReference type="SAM" id="Phobius"/>
    </source>
</evidence>